<dbReference type="InterPro" id="IPR000014">
    <property type="entry name" value="PAS"/>
</dbReference>
<dbReference type="InterPro" id="IPR043128">
    <property type="entry name" value="Rev_trsase/Diguanyl_cyclase"/>
</dbReference>
<keyword evidence="3" id="KW-0808">Transferase</keyword>
<dbReference type="InterPro" id="IPR029787">
    <property type="entry name" value="Nucleotide_cyclase"/>
</dbReference>
<keyword evidence="4" id="KW-1185">Reference proteome</keyword>
<dbReference type="GO" id="GO:0052621">
    <property type="term" value="F:diguanylate cyclase activity"/>
    <property type="evidence" value="ECO:0007669"/>
    <property type="project" value="UniProtKB-EC"/>
</dbReference>
<feature type="domain" description="PAS" evidence="1">
    <location>
        <begin position="21"/>
        <end position="65"/>
    </location>
</feature>
<dbReference type="GO" id="GO:0005886">
    <property type="term" value="C:plasma membrane"/>
    <property type="evidence" value="ECO:0007669"/>
    <property type="project" value="TreeGrafter"/>
</dbReference>
<dbReference type="InterPro" id="IPR050469">
    <property type="entry name" value="Diguanylate_Cyclase"/>
</dbReference>
<comment type="caution">
    <text evidence="3">The sequence shown here is derived from an EMBL/GenBank/DDBJ whole genome shotgun (WGS) entry which is preliminary data.</text>
</comment>
<dbReference type="Proteomes" id="UP001333818">
    <property type="component" value="Unassembled WGS sequence"/>
</dbReference>
<proteinExistence type="predicted"/>
<dbReference type="Gene3D" id="3.30.450.20">
    <property type="entry name" value="PAS domain"/>
    <property type="match status" value="1"/>
</dbReference>
<dbReference type="Gene3D" id="3.30.70.270">
    <property type="match status" value="1"/>
</dbReference>
<dbReference type="EC" id="2.7.7.65" evidence="3"/>
<dbReference type="AlphaFoldDB" id="A0AAW9Q6R7"/>
<dbReference type="CDD" id="cd00130">
    <property type="entry name" value="PAS"/>
    <property type="match status" value="1"/>
</dbReference>
<dbReference type="FunFam" id="3.30.70.270:FF:000001">
    <property type="entry name" value="Diguanylate cyclase domain protein"/>
    <property type="match status" value="1"/>
</dbReference>
<dbReference type="CDD" id="cd01949">
    <property type="entry name" value="GGDEF"/>
    <property type="match status" value="1"/>
</dbReference>
<dbReference type="SMART" id="SM00267">
    <property type="entry name" value="GGDEF"/>
    <property type="match status" value="1"/>
</dbReference>
<dbReference type="PANTHER" id="PTHR45138">
    <property type="entry name" value="REGULATORY COMPONENTS OF SENSORY TRANSDUCTION SYSTEM"/>
    <property type="match status" value="1"/>
</dbReference>
<evidence type="ECO:0000313" key="3">
    <source>
        <dbReference type="EMBL" id="MEE3718935.1"/>
    </source>
</evidence>
<protein>
    <submittedName>
        <fullName evidence="3">Diguanylate cyclase</fullName>
        <ecNumber evidence="3">2.7.7.65</ecNumber>
    </submittedName>
</protein>
<dbReference type="SUPFAM" id="SSF55785">
    <property type="entry name" value="PYP-like sensor domain (PAS domain)"/>
    <property type="match status" value="1"/>
</dbReference>
<dbReference type="InterPro" id="IPR000160">
    <property type="entry name" value="GGDEF_dom"/>
</dbReference>
<dbReference type="PROSITE" id="PS50887">
    <property type="entry name" value="GGDEF"/>
    <property type="match status" value="1"/>
</dbReference>
<dbReference type="PANTHER" id="PTHR45138:SF9">
    <property type="entry name" value="DIGUANYLATE CYCLASE DGCM-RELATED"/>
    <property type="match status" value="1"/>
</dbReference>
<dbReference type="RefSeq" id="WP_330485371.1">
    <property type="nucleotide sequence ID" value="NZ_JAZBJZ010000101.1"/>
</dbReference>
<dbReference type="EMBL" id="JAZBJZ010000101">
    <property type="protein sequence ID" value="MEE3718935.1"/>
    <property type="molecule type" value="Genomic_DNA"/>
</dbReference>
<dbReference type="NCBIfam" id="TIGR00229">
    <property type="entry name" value="sensory_box"/>
    <property type="match status" value="1"/>
</dbReference>
<reference evidence="3" key="1">
    <citation type="submission" date="2024-01" db="EMBL/GenBank/DDBJ databases">
        <title>Bank of Algae and Cyanobacteria of the Azores (BACA) strain genomes.</title>
        <authorList>
            <person name="Luz R."/>
            <person name="Cordeiro R."/>
            <person name="Fonseca A."/>
            <person name="Goncalves V."/>
        </authorList>
    </citation>
    <scope>NUCLEOTIDE SEQUENCE</scope>
    <source>
        <strain evidence="3">BACA0141</strain>
    </source>
</reference>
<gene>
    <name evidence="3" type="ORF">V2H45_19505</name>
</gene>
<dbReference type="InterPro" id="IPR035965">
    <property type="entry name" value="PAS-like_dom_sf"/>
</dbReference>
<evidence type="ECO:0000313" key="4">
    <source>
        <dbReference type="Proteomes" id="UP001333818"/>
    </source>
</evidence>
<dbReference type="Pfam" id="PF13188">
    <property type="entry name" value="PAS_8"/>
    <property type="match status" value="1"/>
</dbReference>
<accession>A0AAW9Q6R7</accession>
<dbReference type="NCBIfam" id="TIGR00254">
    <property type="entry name" value="GGDEF"/>
    <property type="match status" value="1"/>
</dbReference>
<name>A0AAW9Q6R7_9CYAN</name>
<keyword evidence="3" id="KW-0548">Nucleotidyltransferase</keyword>
<organism evidence="3 4">
    <name type="scientific">Tumidithrix elongata BACA0141</name>
    <dbReference type="NCBI Taxonomy" id="2716417"/>
    <lineage>
        <taxon>Bacteria</taxon>
        <taxon>Bacillati</taxon>
        <taxon>Cyanobacteriota</taxon>
        <taxon>Cyanophyceae</taxon>
        <taxon>Pseudanabaenales</taxon>
        <taxon>Pseudanabaenaceae</taxon>
        <taxon>Tumidithrix</taxon>
        <taxon>Tumidithrix elongata</taxon>
    </lineage>
</organism>
<feature type="domain" description="GGDEF" evidence="2">
    <location>
        <begin position="189"/>
        <end position="325"/>
    </location>
</feature>
<dbReference type="PROSITE" id="PS50112">
    <property type="entry name" value="PAS"/>
    <property type="match status" value="1"/>
</dbReference>
<dbReference type="GO" id="GO:1902201">
    <property type="term" value="P:negative regulation of bacterial-type flagellum-dependent cell motility"/>
    <property type="evidence" value="ECO:0007669"/>
    <property type="project" value="TreeGrafter"/>
</dbReference>
<dbReference type="GO" id="GO:0043709">
    <property type="term" value="P:cell adhesion involved in single-species biofilm formation"/>
    <property type="evidence" value="ECO:0007669"/>
    <property type="project" value="TreeGrafter"/>
</dbReference>
<sequence>MQTIINPRSSKQSQVMPPLLSNSLAFKVLESVGTLVMVVDLQGRIIFFNPACEAIAQYSSTEVQGCIFWEKLLPAEEAEIARVRFASLDAHDFPYHSTNHWQGSTGDRVKINWTETLLLDTHDVPQYVIFSGFLLESILEPSALYAQLQQANQELNRLCNYDHLTQIHNRRCFDHRLAYEWHRLAREQQVLSVLICDIDFFKAYNDIYGHLAGDLCLKRVASAIDLTLQRPADFAARFGGEEFAIILPNTDIDGARYIAKQICDDIKALQIVHEGSAVSNFVTISCGISCLIPVAQDDPMILVGFADHALYEAKRLGRDRIYGIG</sequence>
<evidence type="ECO:0000259" key="2">
    <source>
        <dbReference type="PROSITE" id="PS50887"/>
    </source>
</evidence>
<dbReference type="Pfam" id="PF00990">
    <property type="entry name" value="GGDEF"/>
    <property type="match status" value="1"/>
</dbReference>
<dbReference type="SMART" id="SM00091">
    <property type="entry name" value="PAS"/>
    <property type="match status" value="1"/>
</dbReference>
<evidence type="ECO:0000259" key="1">
    <source>
        <dbReference type="PROSITE" id="PS50112"/>
    </source>
</evidence>
<dbReference type="SUPFAM" id="SSF55073">
    <property type="entry name" value="Nucleotide cyclase"/>
    <property type="match status" value="1"/>
</dbReference>